<dbReference type="AlphaFoldDB" id="A0A0L6JM46"/>
<dbReference type="OrthoDB" id="8617320at2"/>
<evidence type="ECO:0008006" key="4">
    <source>
        <dbReference type="Google" id="ProtNLM"/>
    </source>
</evidence>
<feature type="transmembrane region" description="Helical" evidence="1">
    <location>
        <begin position="227"/>
        <end position="252"/>
    </location>
</feature>
<dbReference type="eggNOG" id="ENOG502ZF3U">
    <property type="taxonomic scope" value="Bacteria"/>
</dbReference>
<sequence length="825" mass="93002">MLGILYLILSFFVGYNFTKKFVPRIFNVSKEISLLGKKITLSTWMVTLPAAFLTGTLFVTWFTYLLTYGIASLFPGIERPLIYGNIITFIILALLTVVFSIKNKENYTLFFDNLKKIGIPEFNDFVLSHKTELIYVLVCLTLWSVFMIRSFNVNNTNEMMLGMSVFSDFGGHIPMIRSFSEGSNFPTEYPHYGASGSGSITGNNVMYHFMFHFLSGNLEFLGLRIDWAFNLPSILSMLAFLMLLYSLVVLMFGNRLTAVLAAVLFMFRSSFAVFTYSADLKLKSSSEEGIMKYLSTLKEYLTTILNNTANIGKTAHEDWGFYAQKVFVNKRHYVFALAIAMLVLIIVFPLFKNMISKLRKTHKKAIEEINKFNSTSSTKEDQIQAENSVAEPSMVSLRRKFWVDEFIRNKDAWVPTNIKRSVFAGLLLGLISFWNGSVVISLLPVLFFMAIFSKHRLEYLNIAAISIIMVFAQTLFFTGGQISASSVNLCIGYLAEFPNGVNTTAKAFLEQGNYNEFIKLIPNLSYNILLFYLQLLGLMLLLLLTSIPFSKKGGRWLTIAFLSPMVMATLFSFSSDVGANHVIIIFSVILLNIIIANMLSRLFVSKSFSVPVVIIGLSEIAFYVSAVLFKFEKLFIPANILALVIAVVIFIVVTIIKRKFDFIRALSISVAAILILALTSSGIIDGLVLYNMDNPSVPGRLYSMKDPTMNWVEDSTNPKDVFLINPDFIHVVLLGGRNVFLGGAYFVSTAGYDWDKRMGIVKNIYGAADANTLKELVQENNIDYIVIDNSNRETKDYRLNEELIKNTFKLAHNNASSNTQIYKVK</sequence>
<feature type="transmembrane region" description="Helical" evidence="1">
    <location>
        <begin position="556"/>
        <end position="573"/>
    </location>
</feature>
<evidence type="ECO:0000313" key="2">
    <source>
        <dbReference type="EMBL" id="KNY26477.1"/>
    </source>
</evidence>
<feature type="transmembrane region" description="Helical" evidence="1">
    <location>
        <begin position="635"/>
        <end position="656"/>
    </location>
</feature>
<feature type="transmembrane region" description="Helical" evidence="1">
    <location>
        <begin position="258"/>
        <end position="276"/>
    </location>
</feature>
<dbReference type="STRING" id="398512.Bccel_1739"/>
<feature type="transmembrane region" description="Helical" evidence="1">
    <location>
        <begin position="81"/>
        <end position="101"/>
    </location>
</feature>
<keyword evidence="3" id="KW-1185">Reference proteome</keyword>
<feature type="transmembrane region" description="Helical" evidence="1">
    <location>
        <begin position="133"/>
        <end position="151"/>
    </location>
</feature>
<protein>
    <recommendedName>
        <fullName evidence="4">YYY membrane protein</fullName>
    </recommendedName>
</protein>
<feature type="transmembrane region" description="Helical" evidence="1">
    <location>
        <begin position="579"/>
        <end position="596"/>
    </location>
</feature>
<feature type="transmembrane region" description="Helical" evidence="1">
    <location>
        <begin position="459"/>
        <end position="479"/>
    </location>
</feature>
<dbReference type="Proteomes" id="UP000036923">
    <property type="component" value="Unassembled WGS sequence"/>
</dbReference>
<organism evidence="2 3">
    <name type="scientific">Pseudobacteroides cellulosolvens ATCC 35603 = DSM 2933</name>
    <dbReference type="NCBI Taxonomy" id="398512"/>
    <lineage>
        <taxon>Bacteria</taxon>
        <taxon>Bacillati</taxon>
        <taxon>Bacillota</taxon>
        <taxon>Clostridia</taxon>
        <taxon>Eubacteriales</taxon>
        <taxon>Oscillospiraceae</taxon>
        <taxon>Pseudobacteroides</taxon>
    </lineage>
</organism>
<comment type="caution">
    <text evidence="2">The sequence shown here is derived from an EMBL/GenBank/DDBJ whole genome shotgun (WGS) entry which is preliminary data.</text>
</comment>
<dbReference type="EMBL" id="LGTC01000001">
    <property type="protein sequence ID" value="KNY26477.1"/>
    <property type="molecule type" value="Genomic_DNA"/>
</dbReference>
<feature type="transmembrane region" description="Helical" evidence="1">
    <location>
        <begin position="42"/>
        <end position="69"/>
    </location>
</feature>
<reference evidence="3" key="1">
    <citation type="submission" date="2015-07" db="EMBL/GenBank/DDBJ databases">
        <title>Near-Complete Genome Sequence of the Cellulolytic Bacterium Bacteroides (Pseudobacteroides) cellulosolvens ATCC 35603.</title>
        <authorList>
            <person name="Dassa B."/>
            <person name="Utturkar S.M."/>
            <person name="Klingeman D.M."/>
            <person name="Hurt R.A."/>
            <person name="Keller M."/>
            <person name="Xu J."/>
            <person name="Reddy Y.H.K."/>
            <person name="Borovok I."/>
            <person name="Grinberg I.R."/>
            <person name="Lamed R."/>
            <person name="Zhivin O."/>
            <person name="Bayer E.A."/>
            <person name="Brown S.D."/>
        </authorList>
    </citation>
    <scope>NUCLEOTIDE SEQUENCE [LARGE SCALE GENOMIC DNA]</scope>
    <source>
        <strain evidence="3">DSM 2933</strain>
    </source>
</reference>
<feature type="transmembrane region" description="Helical" evidence="1">
    <location>
        <begin position="524"/>
        <end position="544"/>
    </location>
</feature>
<keyword evidence="1" id="KW-0812">Transmembrane</keyword>
<proteinExistence type="predicted"/>
<gene>
    <name evidence="2" type="ORF">Bccel_1739</name>
</gene>
<name>A0A0L6JM46_9FIRM</name>
<feature type="transmembrane region" description="Helical" evidence="1">
    <location>
        <begin position="668"/>
        <end position="690"/>
    </location>
</feature>
<keyword evidence="1" id="KW-0472">Membrane</keyword>
<evidence type="ECO:0000313" key="3">
    <source>
        <dbReference type="Proteomes" id="UP000036923"/>
    </source>
</evidence>
<keyword evidence="1" id="KW-1133">Transmembrane helix</keyword>
<dbReference type="RefSeq" id="WP_036941245.1">
    <property type="nucleotide sequence ID" value="NZ_JQKC01000015.1"/>
</dbReference>
<dbReference type="PATRIC" id="fig|398512.5.peg.1809"/>
<accession>A0A0L6JM46</accession>
<feature type="transmembrane region" description="Helical" evidence="1">
    <location>
        <begin position="608"/>
        <end position="629"/>
    </location>
</feature>
<feature type="transmembrane region" description="Helical" evidence="1">
    <location>
        <begin position="422"/>
        <end position="452"/>
    </location>
</feature>
<feature type="transmembrane region" description="Helical" evidence="1">
    <location>
        <begin position="333"/>
        <end position="351"/>
    </location>
</feature>
<feature type="transmembrane region" description="Helical" evidence="1">
    <location>
        <begin position="728"/>
        <end position="748"/>
    </location>
</feature>
<evidence type="ECO:0000256" key="1">
    <source>
        <dbReference type="SAM" id="Phobius"/>
    </source>
</evidence>